<feature type="domain" description="FAD dependent oxidoreductase" evidence="7">
    <location>
        <begin position="9"/>
        <end position="371"/>
    </location>
</feature>
<keyword evidence="9" id="KW-1185">Reference proteome</keyword>
<dbReference type="PANTHER" id="PTHR11530">
    <property type="entry name" value="D-AMINO ACID OXIDASE"/>
    <property type="match status" value="1"/>
</dbReference>
<proteinExistence type="inferred from homology"/>
<comment type="cofactor">
    <cofactor evidence="1 6">
        <name>FAD</name>
        <dbReference type="ChEBI" id="CHEBI:57692"/>
    </cofactor>
</comment>
<protein>
    <recommendedName>
        <fullName evidence="7">FAD dependent oxidoreductase domain-containing protein</fullName>
    </recommendedName>
</protein>
<dbReference type="GO" id="GO:0019478">
    <property type="term" value="P:D-amino acid catabolic process"/>
    <property type="evidence" value="ECO:0007669"/>
    <property type="project" value="TreeGrafter"/>
</dbReference>
<evidence type="ECO:0000259" key="7">
    <source>
        <dbReference type="Pfam" id="PF01266"/>
    </source>
</evidence>
<feature type="binding site" evidence="6">
    <location>
        <position position="183"/>
    </location>
    <ligand>
        <name>FAD</name>
        <dbReference type="ChEBI" id="CHEBI:57692"/>
    </ligand>
</feature>
<dbReference type="Proteomes" id="UP000279259">
    <property type="component" value="Unassembled WGS sequence"/>
</dbReference>
<evidence type="ECO:0000256" key="4">
    <source>
        <dbReference type="ARBA" id="ARBA00022827"/>
    </source>
</evidence>
<feature type="binding site" evidence="6">
    <location>
        <position position="163"/>
    </location>
    <ligand>
        <name>FAD</name>
        <dbReference type="ChEBI" id="CHEBI:57692"/>
    </ligand>
</feature>
<dbReference type="GO" id="GO:0071949">
    <property type="term" value="F:FAD binding"/>
    <property type="evidence" value="ECO:0007669"/>
    <property type="project" value="InterPro"/>
</dbReference>
<evidence type="ECO:0000256" key="3">
    <source>
        <dbReference type="ARBA" id="ARBA00022630"/>
    </source>
</evidence>
<dbReference type="OrthoDB" id="2015447at2759"/>
<evidence type="ECO:0000313" key="9">
    <source>
        <dbReference type="Proteomes" id="UP000279259"/>
    </source>
</evidence>
<reference evidence="8 9" key="1">
    <citation type="submission" date="2018-11" db="EMBL/GenBank/DDBJ databases">
        <title>Genome sequence of Saitozyma podzolica DSM 27192.</title>
        <authorList>
            <person name="Aliyu H."/>
            <person name="Gorte O."/>
            <person name="Ochsenreither K."/>
        </authorList>
    </citation>
    <scope>NUCLEOTIDE SEQUENCE [LARGE SCALE GENOMIC DNA]</scope>
    <source>
        <strain evidence="8 9">DSM 27192</strain>
    </source>
</reference>
<comment type="similarity">
    <text evidence="2">Belongs to the DAMOX/DASOX family.</text>
</comment>
<dbReference type="Gene3D" id="3.40.50.720">
    <property type="entry name" value="NAD(P)-binding Rossmann-like Domain"/>
    <property type="match status" value="1"/>
</dbReference>
<keyword evidence="4 6" id="KW-0274">FAD</keyword>
<comment type="caution">
    <text evidence="8">The sequence shown here is derived from an EMBL/GenBank/DDBJ whole genome shotgun (WGS) entry which is preliminary data.</text>
</comment>
<evidence type="ECO:0000256" key="1">
    <source>
        <dbReference type="ARBA" id="ARBA00001974"/>
    </source>
</evidence>
<sequence>MPPYTSAYDCVVLGSGVLGLSIADELTNRGLRVAIVARDLPEDVHSSAFASPWAGANWASFASNPAERRRDITTFRRLGSLAADHPDLVRRTPFVYVWNEGEYDGPWYKDVVYDYRVLPRSSVPPGWTHAVGFTSYTLNPPRYLAHLASSLRSRGVPILRHRVSSLDEAYSLLGPVSLVINATGLGSRTLLGVEDASVHPIRGQTVTVRAPSVVGCFGIKDPQPGGQQCYVIPRPGPEGHVTLGGTFLPNNYSTLPDPDTAERIVKDAYKLCPQLASGSGSGTSRTNSWRDIQIVSHNVGLRPARTGGMRLELENRVLGRVNMEQKDEHAGLVPARGQVGRGREVGCVHAYGIGPAGYQASLGIAEEAADLAVGYLAKIKSKL</sequence>
<organism evidence="8 9">
    <name type="scientific">Saitozyma podzolica</name>
    <dbReference type="NCBI Taxonomy" id="1890683"/>
    <lineage>
        <taxon>Eukaryota</taxon>
        <taxon>Fungi</taxon>
        <taxon>Dikarya</taxon>
        <taxon>Basidiomycota</taxon>
        <taxon>Agaricomycotina</taxon>
        <taxon>Tremellomycetes</taxon>
        <taxon>Tremellales</taxon>
        <taxon>Trimorphomycetaceae</taxon>
        <taxon>Saitozyma</taxon>
    </lineage>
</organism>
<dbReference type="STRING" id="1890683.A0A427YR65"/>
<dbReference type="GO" id="GO:0005737">
    <property type="term" value="C:cytoplasm"/>
    <property type="evidence" value="ECO:0007669"/>
    <property type="project" value="TreeGrafter"/>
</dbReference>
<feature type="binding site" evidence="6">
    <location>
        <position position="302"/>
    </location>
    <ligand>
        <name>D-dopa</name>
        <dbReference type="ChEBI" id="CHEBI:149689"/>
    </ligand>
</feature>
<dbReference type="PANTHER" id="PTHR11530:SF30">
    <property type="entry name" value="FAD DEPENDENT OXIDOREDUCTASE DOMAIN-CONTAINING PROTEIN"/>
    <property type="match status" value="1"/>
</dbReference>
<accession>A0A427YR65</accession>
<dbReference type="InterPro" id="IPR023209">
    <property type="entry name" value="DAO"/>
</dbReference>
<feature type="binding site" evidence="6">
    <location>
        <position position="230"/>
    </location>
    <ligand>
        <name>D-dopa</name>
        <dbReference type="ChEBI" id="CHEBI:149689"/>
    </ligand>
</feature>
<dbReference type="InterPro" id="IPR006076">
    <property type="entry name" value="FAD-dep_OxRdtase"/>
</dbReference>
<dbReference type="GO" id="GO:0003884">
    <property type="term" value="F:D-amino-acid oxidase activity"/>
    <property type="evidence" value="ECO:0007669"/>
    <property type="project" value="InterPro"/>
</dbReference>
<evidence type="ECO:0000256" key="2">
    <source>
        <dbReference type="ARBA" id="ARBA00006730"/>
    </source>
</evidence>
<dbReference type="Pfam" id="PF01266">
    <property type="entry name" value="DAO"/>
    <property type="match status" value="1"/>
</dbReference>
<gene>
    <name evidence="8" type="ORF">EHS25_006248</name>
</gene>
<dbReference type="SUPFAM" id="SSF51971">
    <property type="entry name" value="Nucleotide-binding domain"/>
    <property type="match status" value="1"/>
</dbReference>
<evidence type="ECO:0000313" key="8">
    <source>
        <dbReference type="EMBL" id="RSH93603.1"/>
    </source>
</evidence>
<dbReference type="AlphaFoldDB" id="A0A427YR65"/>
<evidence type="ECO:0000256" key="6">
    <source>
        <dbReference type="PIRSR" id="PIRSR000189-1"/>
    </source>
</evidence>
<dbReference type="Gene3D" id="3.30.9.10">
    <property type="entry name" value="D-Amino Acid Oxidase, subunit A, domain 2"/>
    <property type="match status" value="1"/>
</dbReference>
<evidence type="ECO:0000256" key="5">
    <source>
        <dbReference type="ARBA" id="ARBA00023002"/>
    </source>
</evidence>
<dbReference type="SUPFAM" id="SSF54373">
    <property type="entry name" value="FAD-linked reductases, C-terminal domain"/>
    <property type="match status" value="1"/>
</dbReference>
<dbReference type="EMBL" id="RSCD01000003">
    <property type="protein sequence ID" value="RSH93603.1"/>
    <property type="molecule type" value="Genomic_DNA"/>
</dbReference>
<keyword evidence="5" id="KW-0560">Oxidoreductase</keyword>
<name>A0A427YR65_9TREE</name>
<keyword evidence="3" id="KW-0285">Flavoprotein</keyword>
<dbReference type="PIRSF" id="PIRSF000189">
    <property type="entry name" value="D-aa_oxidase"/>
    <property type="match status" value="1"/>
</dbReference>